<feature type="domain" description="SMP-30/Gluconolactonase/LRE-like region" evidence="2">
    <location>
        <begin position="63"/>
        <end position="328"/>
    </location>
</feature>
<dbReference type="Pfam" id="PF08450">
    <property type="entry name" value="SGL"/>
    <property type="match status" value="1"/>
</dbReference>
<sequence>MLTPMTHSTLPDRRTLLTGAAAALLLPAIARAAGPAVQRIAPSLDRIIAPGAAIETIATGIRWAEGPAWVAKGGYLLFSDPPANIVRRWQPRGGTAIFLSPSGTGGLDPKLVREPGANGLLVDRMGALLIANSGGRSLDRLDLATRKRTVLADRYQGKRFNSPNDMVEARDGTIWFTDPPYGLAEGDASPIKELPHNGVYRLKPGGQPELMVADLSSPNGIGLSPDERRLYVSISDPKAPRIMAYDLGADGRIGGGRVFLDAAPMMGPDAPGLPDGMKVARDGTLFCSAPGGLAILTPQGAMLGLIRSGSGPIANCAIGENGRTLFMAANDRILKVALARPM</sequence>
<dbReference type="Proteomes" id="UP000623067">
    <property type="component" value="Unassembled WGS sequence"/>
</dbReference>
<dbReference type="RefSeq" id="WP_229664432.1">
    <property type="nucleotide sequence ID" value="NZ_BMIH01000002.1"/>
</dbReference>
<organism evidence="3 4">
    <name type="scientific">Sphingomonas metalli</name>
    <dbReference type="NCBI Taxonomy" id="1779358"/>
    <lineage>
        <taxon>Bacteria</taxon>
        <taxon>Pseudomonadati</taxon>
        <taxon>Pseudomonadota</taxon>
        <taxon>Alphaproteobacteria</taxon>
        <taxon>Sphingomonadales</taxon>
        <taxon>Sphingomonadaceae</taxon>
        <taxon>Sphingomonas</taxon>
    </lineage>
</organism>
<evidence type="ECO:0000256" key="1">
    <source>
        <dbReference type="ARBA" id="ARBA00022801"/>
    </source>
</evidence>
<name>A0A916WRT1_9SPHN</name>
<keyword evidence="4" id="KW-1185">Reference proteome</keyword>
<dbReference type="PANTHER" id="PTHR47572:SF4">
    <property type="entry name" value="LACTONASE DRP35"/>
    <property type="match status" value="1"/>
</dbReference>
<proteinExistence type="predicted"/>
<reference evidence="3" key="2">
    <citation type="submission" date="2020-09" db="EMBL/GenBank/DDBJ databases">
        <authorList>
            <person name="Sun Q."/>
            <person name="Zhou Y."/>
        </authorList>
    </citation>
    <scope>NUCLEOTIDE SEQUENCE</scope>
    <source>
        <strain evidence="3">CGMCC 1.15330</strain>
    </source>
</reference>
<protein>
    <submittedName>
        <fullName evidence="3">Gluconolactonase</fullName>
    </submittedName>
</protein>
<keyword evidence="1" id="KW-0378">Hydrolase</keyword>
<dbReference type="InterPro" id="IPR006311">
    <property type="entry name" value="TAT_signal"/>
</dbReference>
<dbReference type="InterPro" id="IPR013658">
    <property type="entry name" value="SGL"/>
</dbReference>
<dbReference type="AlphaFoldDB" id="A0A916WRT1"/>
<dbReference type="EMBL" id="BMIH01000002">
    <property type="protein sequence ID" value="GGB26643.1"/>
    <property type="molecule type" value="Genomic_DNA"/>
</dbReference>
<dbReference type="InterPro" id="IPR011042">
    <property type="entry name" value="6-blade_b-propeller_TolB-like"/>
</dbReference>
<reference evidence="3" key="1">
    <citation type="journal article" date="2014" name="Int. J. Syst. Evol. Microbiol.">
        <title>Complete genome sequence of Corynebacterium casei LMG S-19264T (=DSM 44701T), isolated from a smear-ripened cheese.</title>
        <authorList>
            <consortium name="US DOE Joint Genome Institute (JGI-PGF)"/>
            <person name="Walter F."/>
            <person name="Albersmeier A."/>
            <person name="Kalinowski J."/>
            <person name="Ruckert C."/>
        </authorList>
    </citation>
    <scope>NUCLEOTIDE SEQUENCE</scope>
    <source>
        <strain evidence="3">CGMCC 1.15330</strain>
    </source>
</reference>
<accession>A0A916WRT1</accession>
<dbReference type="Gene3D" id="2.120.10.30">
    <property type="entry name" value="TolB, C-terminal domain"/>
    <property type="match status" value="1"/>
</dbReference>
<gene>
    <name evidence="3" type="ORF">GCM10011380_15230</name>
</gene>
<dbReference type="GO" id="GO:0016787">
    <property type="term" value="F:hydrolase activity"/>
    <property type="evidence" value="ECO:0007669"/>
    <property type="project" value="UniProtKB-KW"/>
</dbReference>
<evidence type="ECO:0000259" key="2">
    <source>
        <dbReference type="Pfam" id="PF08450"/>
    </source>
</evidence>
<evidence type="ECO:0000313" key="4">
    <source>
        <dbReference type="Proteomes" id="UP000623067"/>
    </source>
</evidence>
<dbReference type="PANTHER" id="PTHR47572">
    <property type="entry name" value="LIPOPROTEIN-RELATED"/>
    <property type="match status" value="1"/>
</dbReference>
<dbReference type="PROSITE" id="PS51318">
    <property type="entry name" value="TAT"/>
    <property type="match status" value="1"/>
</dbReference>
<evidence type="ECO:0000313" key="3">
    <source>
        <dbReference type="EMBL" id="GGB26643.1"/>
    </source>
</evidence>
<comment type="caution">
    <text evidence="3">The sequence shown here is derived from an EMBL/GenBank/DDBJ whole genome shotgun (WGS) entry which is preliminary data.</text>
</comment>
<dbReference type="SUPFAM" id="SSF63829">
    <property type="entry name" value="Calcium-dependent phosphotriesterase"/>
    <property type="match status" value="1"/>
</dbReference>
<dbReference type="InterPro" id="IPR051262">
    <property type="entry name" value="SMP-30/CGR1_Lactonase"/>
</dbReference>